<dbReference type="Gene3D" id="3.30.70.1120">
    <property type="entry name" value="TT1725-like"/>
    <property type="match status" value="1"/>
</dbReference>
<dbReference type="RefSeq" id="WP_206718895.1">
    <property type="nucleotide sequence ID" value="NZ_CP071091.1"/>
</dbReference>
<organism evidence="2 3">
    <name type="scientific">Myxococcus landrumensis</name>
    <dbReference type="NCBI Taxonomy" id="2813577"/>
    <lineage>
        <taxon>Bacteria</taxon>
        <taxon>Pseudomonadati</taxon>
        <taxon>Myxococcota</taxon>
        <taxon>Myxococcia</taxon>
        <taxon>Myxococcales</taxon>
        <taxon>Cystobacterineae</taxon>
        <taxon>Myxococcaceae</taxon>
        <taxon>Myxococcus</taxon>
    </lineage>
</organism>
<dbReference type="PANTHER" id="PTHR36441:SF1">
    <property type="entry name" value="DUF503 DOMAIN-CONTAINING PROTEIN"/>
    <property type="match status" value="1"/>
</dbReference>
<reference evidence="2 3" key="1">
    <citation type="submission" date="2021-02" db="EMBL/GenBank/DDBJ databases">
        <title>De Novo genome assembly of isolated myxobacteria.</title>
        <authorList>
            <person name="Stevens D.C."/>
        </authorList>
    </citation>
    <scope>NUCLEOTIDE SEQUENCE [LARGE SCALE GENOMIC DNA]</scope>
    <source>
        <strain evidence="2 3">SCHIC003</strain>
    </source>
</reference>
<dbReference type="EMBL" id="CP071091">
    <property type="protein sequence ID" value="QSQ17263.1"/>
    <property type="molecule type" value="Genomic_DNA"/>
</dbReference>
<dbReference type="SUPFAM" id="SSF103007">
    <property type="entry name" value="Hypothetical protein TT1725"/>
    <property type="match status" value="1"/>
</dbReference>
<evidence type="ECO:0000256" key="1">
    <source>
        <dbReference type="SAM" id="MobiDB-lite"/>
    </source>
</evidence>
<dbReference type="PANTHER" id="PTHR36441">
    <property type="entry name" value="HYPOTHETICAL CYTOSOLIC PROTEIN"/>
    <property type="match status" value="1"/>
</dbReference>
<feature type="compositionally biased region" description="Gly residues" evidence="1">
    <location>
        <begin position="166"/>
        <end position="181"/>
    </location>
</feature>
<accession>A0ABX7NFU0</accession>
<keyword evidence="3" id="KW-1185">Reference proteome</keyword>
<evidence type="ECO:0000313" key="3">
    <source>
        <dbReference type="Proteomes" id="UP000663090"/>
    </source>
</evidence>
<name>A0ABX7NFU0_9BACT</name>
<protein>
    <submittedName>
        <fullName evidence="2">DUF503 domain-containing protein</fullName>
    </submittedName>
</protein>
<dbReference type="InterPro" id="IPR007546">
    <property type="entry name" value="DUF503"/>
</dbReference>
<dbReference type="Pfam" id="PF04456">
    <property type="entry name" value="DUF503"/>
    <property type="match status" value="1"/>
</dbReference>
<dbReference type="InterPro" id="IPR036746">
    <property type="entry name" value="TT1725-like_sf"/>
</dbReference>
<sequence>MFVGVARLTLQIPESGSLKAKRQVLRRVMDRVRARFNVAMAEVEDQDLWQKATLALSVVGNDRRHVDEQLEKVIHFIEEMYVAPLMARETEILGFGDQLFSSGPMASAAGSRAVEPLDDEEDLLSPEVAAAHSEAAIARFLRGERASLAEAEGLGDWERRHDGDNDGGPGTGRPSPSGGGRMTLDEARARARSLRNPRDWEKK</sequence>
<gene>
    <name evidence="2" type="ORF">JY572_14895</name>
</gene>
<dbReference type="Proteomes" id="UP000663090">
    <property type="component" value="Chromosome"/>
</dbReference>
<proteinExistence type="predicted"/>
<feature type="region of interest" description="Disordered" evidence="1">
    <location>
        <begin position="152"/>
        <end position="203"/>
    </location>
</feature>
<evidence type="ECO:0000313" key="2">
    <source>
        <dbReference type="EMBL" id="QSQ17263.1"/>
    </source>
</evidence>